<dbReference type="HAMAP" id="MF_01281">
    <property type="entry name" value="MTA_SAH_deamin"/>
    <property type="match status" value="1"/>
</dbReference>
<feature type="binding site" evidence="4">
    <location>
        <position position="148"/>
    </location>
    <ligand>
        <name>substrate</name>
    </ligand>
</feature>
<sequence length="437" mass="47564">MARILIQGGTILPMTSRLDICQGDLYIVDGKIAGVFPGKAPEEIQGPDLQVIDGRNKAVLPGLVNAHTHAAMTLFRSYADDLPLMRWLNEAIWPAEAKLTGDDVYWGTMLAIAEMLKSGTTVFADMYFFMDRVAEAVAESGIRGHLSRGMISFGASAEKAIVESEELFQRWNNGADGRVKIWLGPHAPYTCTPDYLKRVMELADRLGTGLHIHLAETQTEVQDITKQYGKPPIQLMDSIGLFERPVLAAHCVHLTEEEQNILATKGIGVAHNPESNMKLASGIAPVESLRQKGAVMALGTDGAASNNNLDLIEEMRQAAFLQKVHLLNPEALPAYAALEMATIGGARALGWDDMIGSLEVGKRADITMVNLAQPHLCPSHDVVAHLVYSARGSDVDTVLVDGKVLLREGKLTSLDESRIMEEARLRAIRLTTDSPAQ</sequence>
<dbReference type="InterPro" id="IPR011059">
    <property type="entry name" value="Metal-dep_hydrolase_composite"/>
</dbReference>
<comment type="similarity">
    <text evidence="4">Belongs to the metallo-dependent hydrolases superfamily. MTA/SAH deaminase family.</text>
</comment>
<evidence type="ECO:0000313" key="6">
    <source>
        <dbReference type="EMBL" id="MBC9783371.1"/>
    </source>
</evidence>
<protein>
    <recommendedName>
        <fullName evidence="4">5-methylthioadenosine/S-adenosylhomocysteine deaminase</fullName>
        <shortName evidence="4">MTA/SAH deaminase</shortName>
        <ecNumber evidence="4">3.5.4.28</ecNumber>
        <ecNumber evidence="4">3.5.4.31</ecNumber>
    </recommendedName>
</protein>
<dbReference type="SUPFAM" id="SSF51556">
    <property type="entry name" value="Metallo-dependent hydrolases"/>
    <property type="match status" value="1"/>
</dbReference>
<dbReference type="EC" id="3.5.4.31" evidence="4"/>
<dbReference type="SUPFAM" id="SSF51338">
    <property type="entry name" value="Composite domain of metallo-dependent hydrolases"/>
    <property type="match status" value="2"/>
</dbReference>
<organism evidence="6 7">
    <name type="scientific">Heliobacterium chlorum</name>
    <dbReference type="NCBI Taxonomy" id="2698"/>
    <lineage>
        <taxon>Bacteria</taxon>
        <taxon>Bacillati</taxon>
        <taxon>Bacillota</taxon>
        <taxon>Clostridia</taxon>
        <taxon>Eubacteriales</taxon>
        <taxon>Heliobacteriaceae</taxon>
        <taxon>Heliobacterium</taxon>
    </lineage>
</organism>
<dbReference type="RefSeq" id="WP_188038501.1">
    <property type="nucleotide sequence ID" value="NZ_JACVHF010000001.1"/>
</dbReference>
<dbReference type="Gene3D" id="3.20.20.140">
    <property type="entry name" value="Metal-dependent hydrolases"/>
    <property type="match status" value="1"/>
</dbReference>
<keyword evidence="3 4" id="KW-0862">Zinc</keyword>
<comment type="caution">
    <text evidence="6">The sequence shown here is derived from an EMBL/GenBank/DDBJ whole genome shotgun (WGS) entry which is preliminary data.</text>
</comment>
<dbReference type="Proteomes" id="UP000617402">
    <property type="component" value="Unassembled WGS sequence"/>
</dbReference>
<dbReference type="CDD" id="cd01298">
    <property type="entry name" value="ATZ_TRZ_like"/>
    <property type="match status" value="1"/>
</dbReference>
<feature type="binding site" evidence="4">
    <location>
        <position position="67"/>
    </location>
    <ligand>
        <name>Zn(2+)</name>
        <dbReference type="ChEBI" id="CHEBI:29105"/>
    </ligand>
</feature>
<dbReference type="InterPro" id="IPR050287">
    <property type="entry name" value="MTA/SAH_deaminase"/>
</dbReference>
<feature type="binding site" evidence="4">
    <location>
        <position position="96"/>
    </location>
    <ligand>
        <name>substrate</name>
    </ligand>
</feature>
<feature type="binding site" evidence="4">
    <location>
        <position position="186"/>
    </location>
    <ligand>
        <name>substrate</name>
    </ligand>
</feature>
<dbReference type="InterPro" id="IPR032466">
    <property type="entry name" value="Metal_Hydrolase"/>
</dbReference>
<dbReference type="PANTHER" id="PTHR43794:SF11">
    <property type="entry name" value="AMIDOHYDROLASE-RELATED DOMAIN-CONTAINING PROTEIN"/>
    <property type="match status" value="1"/>
</dbReference>
<name>A0ABR7T143_HELCL</name>
<feature type="binding site" evidence="4">
    <location>
        <position position="301"/>
    </location>
    <ligand>
        <name>Zn(2+)</name>
        <dbReference type="ChEBI" id="CHEBI:29105"/>
    </ligand>
</feature>
<gene>
    <name evidence="4" type="primary">mtaD</name>
    <name evidence="6" type="ORF">H1S01_02450</name>
</gene>
<dbReference type="EC" id="3.5.4.28" evidence="4"/>
<feature type="binding site" evidence="4">
    <location>
        <position position="213"/>
    </location>
    <ligand>
        <name>Zn(2+)</name>
        <dbReference type="ChEBI" id="CHEBI:29105"/>
    </ligand>
</feature>
<evidence type="ECO:0000259" key="5">
    <source>
        <dbReference type="Pfam" id="PF01979"/>
    </source>
</evidence>
<feature type="domain" description="Amidohydrolase-related" evidence="5">
    <location>
        <begin position="59"/>
        <end position="404"/>
    </location>
</feature>
<evidence type="ECO:0000256" key="3">
    <source>
        <dbReference type="ARBA" id="ARBA00022833"/>
    </source>
</evidence>
<dbReference type="Gene3D" id="2.30.40.10">
    <property type="entry name" value="Urease, subunit C, domain 1"/>
    <property type="match status" value="1"/>
</dbReference>
<keyword evidence="7" id="KW-1185">Reference proteome</keyword>
<comment type="caution">
    <text evidence="4">Lacks conserved residue(s) required for the propagation of feature annotation.</text>
</comment>
<dbReference type="PANTHER" id="PTHR43794">
    <property type="entry name" value="AMINOHYDROLASE SSNA-RELATED"/>
    <property type="match status" value="1"/>
</dbReference>
<keyword evidence="2 4" id="KW-0378">Hydrolase</keyword>
<feature type="binding site" evidence="4">
    <location>
        <position position="216"/>
    </location>
    <ligand>
        <name>substrate</name>
    </ligand>
</feature>
<keyword evidence="1 4" id="KW-0479">Metal-binding</keyword>
<feature type="binding site" evidence="4">
    <location>
        <position position="301"/>
    </location>
    <ligand>
        <name>substrate</name>
    </ligand>
</feature>
<dbReference type="EMBL" id="JACVHF010000001">
    <property type="protein sequence ID" value="MBC9783371.1"/>
    <property type="molecule type" value="Genomic_DNA"/>
</dbReference>
<comment type="cofactor">
    <cofactor evidence="4">
        <name>Zn(2+)</name>
        <dbReference type="ChEBI" id="CHEBI:29105"/>
    </cofactor>
    <text evidence="4">Binds 1 zinc ion per subunit.</text>
</comment>
<dbReference type="Pfam" id="PF01979">
    <property type="entry name" value="Amidohydro_1"/>
    <property type="match status" value="1"/>
</dbReference>
<proteinExistence type="inferred from homology"/>
<reference evidence="6 7" key="1">
    <citation type="submission" date="2020-07" db="EMBL/GenBank/DDBJ databases">
        <title>Draft whole-genome sequence of Heliobacterium chlorum DSM 3682, type strain.</title>
        <authorList>
            <person name="Kyndt J.A."/>
            <person name="Meyer T.E."/>
            <person name="Imhoff J.F."/>
        </authorList>
    </citation>
    <scope>NUCLEOTIDE SEQUENCE [LARGE SCALE GENOMIC DNA]</scope>
    <source>
        <strain evidence="6 7">DSM 3682</strain>
    </source>
</reference>
<evidence type="ECO:0000313" key="7">
    <source>
        <dbReference type="Proteomes" id="UP000617402"/>
    </source>
</evidence>
<comment type="catalytic activity">
    <reaction evidence="4">
        <text>S-adenosyl-L-homocysteine + H2O + H(+) = S-inosyl-L-homocysteine + NH4(+)</text>
        <dbReference type="Rhea" id="RHEA:20716"/>
        <dbReference type="ChEBI" id="CHEBI:15377"/>
        <dbReference type="ChEBI" id="CHEBI:15378"/>
        <dbReference type="ChEBI" id="CHEBI:28938"/>
        <dbReference type="ChEBI" id="CHEBI:57856"/>
        <dbReference type="ChEBI" id="CHEBI:57985"/>
        <dbReference type="EC" id="3.5.4.28"/>
    </reaction>
</comment>
<comment type="catalytic activity">
    <reaction evidence="4">
        <text>S-methyl-5'-thioadenosine + H2O + H(+) = S-methyl-5'-thioinosine + NH4(+)</text>
        <dbReference type="Rhea" id="RHEA:25025"/>
        <dbReference type="ChEBI" id="CHEBI:15377"/>
        <dbReference type="ChEBI" id="CHEBI:15378"/>
        <dbReference type="ChEBI" id="CHEBI:17509"/>
        <dbReference type="ChEBI" id="CHEBI:28938"/>
        <dbReference type="ChEBI" id="CHEBI:48595"/>
        <dbReference type="EC" id="3.5.4.31"/>
    </reaction>
</comment>
<dbReference type="InterPro" id="IPR023512">
    <property type="entry name" value="Deaminase_MtaD/DadD"/>
</dbReference>
<accession>A0ABR7T143</accession>
<feature type="binding site" evidence="4">
    <location>
        <position position="69"/>
    </location>
    <ligand>
        <name>Zn(2+)</name>
        <dbReference type="ChEBI" id="CHEBI:29105"/>
    </ligand>
</feature>
<evidence type="ECO:0000256" key="1">
    <source>
        <dbReference type="ARBA" id="ARBA00022723"/>
    </source>
</evidence>
<dbReference type="InterPro" id="IPR006680">
    <property type="entry name" value="Amidohydro-rel"/>
</dbReference>
<evidence type="ECO:0000256" key="2">
    <source>
        <dbReference type="ARBA" id="ARBA00022801"/>
    </source>
</evidence>
<evidence type="ECO:0000256" key="4">
    <source>
        <dbReference type="HAMAP-Rule" id="MF_01281"/>
    </source>
</evidence>
<comment type="function">
    <text evidence="4">Catalyzes the deamination of 5-methylthioadenosine and S-adenosyl-L-homocysteine into 5-methylthioinosine and S-inosyl-L-homocysteine, respectively. Is also able to deaminate adenosine.</text>
</comment>